<dbReference type="PANTHER" id="PTHR43101">
    <property type="entry name" value="BETA-FRUCTOSIDASE"/>
    <property type="match status" value="1"/>
</dbReference>
<keyword evidence="7" id="KW-1185">Reference proteome</keyword>
<comment type="caution">
    <text evidence="6">The sequence shown here is derived from an EMBL/GenBank/DDBJ whole genome shotgun (WGS) entry which is preliminary data.</text>
</comment>
<dbReference type="AlphaFoldDB" id="A0A0F4L1C5"/>
<dbReference type="SUPFAM" id="SSF49899">
    <property type="entry name" value="Concanavalin A-like lectins/glucanases"/>
    <property type="match status" value="1"/>
</dbReference>
<gene>
    <name evidence="6" type="ORF">JF70_01130</name>
</gene>
<comment type="similarity">
    <text evidence="1">Belongs to the glycosyl hydrolase 32 family.</text>
</comment>
<sequence length="463" mass="53000">MNTLYYQAPGYWVGDCMPFGEGDTFYIFHQRDDRDPEPLGKPFGWSLVTTKDFIHYEDHGVVIPHGGERDQDQFIYAGSVCKVDDRYHIIYTGYNRNIENEGGLSQVPMHAVSSDLYHWQKVGEPLPFLPQDGYDPSDWRDPWVTRDDEQDRYLVLLGARQPGPKTKRTGRTVCFSSPDFMNWKFEGDFWAPDLYTMHEMPDLFKMGDWWYHIVTEYSDRHGMTYRMSRSLNGPWLQPPDDGLEGSAYYAARTFALNGHRILFGWVGTKEGDQDTGNYEWGGTFVPHEIFQRPDHTLGVKPVNTLWDGFVDRKPIDDFAMQGDDGRVQRRIADHLGSPFAFEADVRFAPSTRSFGVVLEEDPETEAGYQFLCKVDENRCTFEGSPNFPWFNTMNIGLTRPVRLDADSAHHLQVVVDDTIATLYIDGVALSTRMYRSSGGSVGMFVTDGSLTLSNAWISNTVRR</sequence>
<evidence type="ECO:0000259" key="5">
    <source>
        <dbReference type="Pfam" id="PF00251"/>
    </source>
</evidence>
<dbReference type="Pfam" id="PF00251">
    <property type="entry name" value="Glyco_hydro_32N"/>
    <property type="match status" value="1"/>
</dbReference>
<dbReference type="GO" id="GO:0004564">
    <property type="term" value="F:beta-fructofuranosidase activity"/>
    <property type="evidence" value="ECO:0007669"/>
    <property type="project" value="UniProtKB-EC"/>
</dbReference>
<organism evidence="6 7">
    <name type="scientific">Bifidobacterium mellis</name>
    <dbReference type="NCBI Taxonomy" id="1293823"/>
    <lineage>
        <taxon>Bacteria</taxon>
        <taxon>Bacillati</taxon>
        <taxon>Actinomycetota</taxon>
        <taxon>Actinomycetes</taxon>
        <taxon>Bifidobacteriales</taxon>
        <taxon>Bifidobacteriaceae</taxon>
        <taxon>Bifidobacterium</taxon>
    </lineage>
</organism>
<reference evidence="6 7" key="1">
    <citation type="submission" date="2014-12" db="EMBL/GenBank/DDBJ databases">
        <title>Comparative genomics of the lactic acid bacteria isolated from the honey bee gut.</title>
        <authorList>
            <person name="Ellegaard K.M."/>
            <person name="Tamarit D."/>
            <person name="Javelind E."/>
            <person name="Olofsson T."/>
            <person name="Andersson S.G."/>
            <person name="Vasquez A."/>
        </authorList>
    </citation>
    <scope>NUCLEOTIDE SEQUENCE [LARGE SCALE GENOMIC DNA]</scope>
    <source>
        <strain evidence="6 7">Bin7</strain>
    </source>
</reference>
<feature type="domain" description="Glycosyl hydrolase family 32 N-terminal" evidence="5">
    <location>
        <begin position="22"/>
        <end position="283"/>
    </location>
</feature>
<dbReference type="SUPFAM" id="SSF75005">
    <property type="entry name" value="Arabinanase/levansucrase/invertase"/>
    <property type="match status" value="1"/>
</dbReference>
<dbReference type="PATRIC" id="fig|1684.5.peg.119"/>
<dbReference type="Gene3D" id="2.60.120.560">
    <property type="entry name" value="Exo-inulinase, domain 1"/>
    <property type="match status" value="1"/>
</dbReference>
<evidence type="ECO:0000313" key="6">
    <source>
        <dbReference type="EMBL" id="KJY52033.1"/>
    </source>
</evidence>
<dbReference type="EMBL" id="JWMF01000003">
    <property type="protein sequence ID" value="KJY52033.1"/>
    <property type="molecule type" value="Genomic_DNA"/>
</dbReference>
<dbReference type="InterPro" id="IPR051214">
    <property type="entry name" value="GH32_Enzymes"/>
</dbReference>
<proteinExistence type="inferred from homology"/>
<dbReference type="InterPro" id="IPR023296">
    <property type="entry name" value="Glyco_hydro_beta-prop_sf"/>
</dbReference>
<dbReference type="PANTHER" id="PTHR43101:SF1">
    <property type="entry name" value="BETA-FRUCTOSIDASE"/>
    <property type="match status" value="1"/>
</dbReference>
<dbReference type="InterPro" id="IPR001362">
    <property type="entry name" value="Glyco_hydro_32"/>
</dbReference>
<dbReference type="SMART" id="SM00640">
    <property type="entry name" value="Glyco_32"/>
    <property type="match status" value="1"/>
</dbReference>
<dbReference type="Gene3D" id="2.115.10.20">
    <property type="entry name" value="Glycosyl hydrolase domain, family 43"/>
    <property type="match status" value="1"/>
</dbReference>
<dbReference type="InterPro" id="IPR013320">
    <property type="entry name" value="ConA-like_dom_sf"/>
</dbReference>
<dbReference type="GO" id="GO:0005975">
    <property type="term" value="P:carbohydrate metabolic process"/>
    <property type="evidence" value="ECO:0007669"/>
    <property type="project" value="InterPro"/>
</dbReference>
<name>A0A0F4L1C5_9BIFI</name>
<evidence type="ECO:0000256" key="2">
    <source>
        <dbReference type="ARBA" id="ARBA00012758"/>
    </source>
</evidence>
<dbReference type="EC" id="3.2.1.26" evidence="2"/>
<evidence type="ECO:0000256" key="4">
    <source>
        <dbReference type="ARBA" id="ARBA00023295"/>
    </source>
</evidence>
<dbReference type="CDD" id="cd08995">
    <property type="entry name" value="GH32_EcAec43-like"/>
    <property type="match status" value="1"/>
</dbReference>
<evidence type="ECO:0000256" key="1">
    <source>
        <dbReference type="ARBA" id="ARBA00009902"/>
    </source>
</evidence>
<keyword evidence="3" id="KW-0378">Hydrolase</keyword>
<accession>A0A0F4L1C5</accession>
<protein>
    <recommendedName>
        <fullName evidence="2">beta-fructofuranosidase</fullName>
        <ecNumber evidence="2">3.2.1.26</ecNumber>
    </recommendedName>
</protein>
<evidence type="ECO:0000256" key="3">
    <source>
        <dbReference type="ARBA" id="ARBA00022801"/>
    </source>
</evidence>
<dbReference type="Proteomes" id="UP000033567">
    <property type="component" value="Unassembled WGS sequence"/>
</dbReference>
<dbReference type="InterPro" id="IPR013148">
    <property type="entry name" value="Glyco_hydro_32_N"/>
</dbReference>
<keyword evidence="4" id="KW-0326">Glycosidase</keyword>
<evidence type="ECO:0000313" key="7">
    <source>
        <dbReference type="Proteomes" id="UP000033567"/>
    </source>
</evidence>